<comment type="caution">
    <text evidence="1">The sequence shown here is derived from an EMBL/GenBank/DDBJ whole genome shotgun (WGS) entry which is preliminary data.</text>
</comment>
<name>A0A8J7YL70_9EURY</name>
<organism evidence="1 2">
    <name type="scientific">Haloarcula salinisoli</name>
    <dbReference type="NCBI Taxonomy" id="2487746"/>
    <lineage>
        <taxon>Archaea</taxon>
        <taxon>Methanobacteriati</taxon>
        <taxon>Methanobacteriota</taxon>
        <taxon>Stenosarchaea group</taxon>
        <taxon>Halobacteria</taxon>
        <taxon>Halobacteriales</taxon>
        <taxon>Haloarculaceae</taxon>
        <taxon>Haloarcula</taxon>
    </lineage>
</organism>
<proteinExistence type="predicted"/>
<dbReference type="AlphaFoldDB" id="A0A8J7YL70"/>
<keyword evidence="2" id="KW-1185">Reference proteome</keyword>
<reference evidence="1" key="1">
    <citation type="submission" date="2021-06" db="EMBL/GenBank/DDBJ databases">
        <title>Halomicroarcula sp. F24A a new haloarchaeum isolated from saline soil.</title>
        <authorList>
            <person name="Duran-Viseras A."/>
            <person name="Sanchez-Porro C."/>
            <person name="Ventosa A."/>
        </authorList>
    </citation>
    <scope>NUCLEOTIDE SEQUENCE</scope>
    <source>
        <strain evidence="1">F24A</strain>
    </source>
</reference>
<gene>
    <name evidence="1" type="ORF">EGD98_16980</name>
</gene>
<dbReference type="EMBL" id="RKLQ01000003">
    <property type="protein sequence ID" value="MBX0305356.1"/>
    <property type="molecule type" value="Genomic_DNA"/>
</dbReference>
<protein>
    <submittedName>
        <fullName evidence="1">Uncharacterized protein</fullName>
    </submittedName>
</protein>
<sequence>MDATDSTSFHIYYRMQGKTGISSPRDHIIKDGEALCDYGVSVPDEDALKPVSEVSDSEWAVFLGQYSNLCDECAKALDYYDVVPSDLPKSPEFSCPTCDETADSVDFSFDIALIHHESNGSHFSSSFETHNIPRERYDMWRTNPEEPYSYPKLKKFIENYPQVFRPEEYHQAKREAQLQEME</sequence>
<evidence type="ECO:0000313" key="1">
    <source>
        <dbReference type="EMBL" id="MBX0305356.1"/>
    </source>
</evidence>
<evidence type="ECO:0000313" key="2">
    <source>
        <dbReference type="Proteomes" id="UP000783863"/>
    </source>
</evidence>
<accession>A0A8J7YL70</accession>
<dbReference type="RefSeq" id="WP_220589592.1">
    <property type="nucleotide sequence ID" value="NZ_RKLQ01000003.1"/>
</dbReference>
<dbReference type="Proteomes" id="UP000783863">
    <property type="component" value="Unassembled WGS sequence"/>
</dbReference>